<protein>
    <submittedName>
        <fullName evidence="1">2777_t:CDS:1</fullName>
    </submittedName>
</protein>
<keyword evidence="2" id="KW-1185">Reference proteome</keyword>
<evidence type="ECO:0000313" key="2">
    <source>
        <dbReference type="Proteomes" id="UP000789508"/>
    </source>
</evidence>
<organism evidence="1 2">
    <name type="scientific">Ambispora leptoticha</name>
    <dbReference type="NCBI Taxonomy" id="144679"/>
    <lineage>
        <taxon>Eukaryota</taxon>
        <taxon>Fungi</taxon>
        <taxon>Fungi incertae sedis</taxon>
        <taxon>Mucoromycota</taxon>
        <taxon>Glomeromycotina</taxon>
        <taxon>Glomeromycetes</taxon>
        <taxon>Archaeosporales</taxon>
        <taxon>Ambisporaceae</taxon>
        <taxon>Ambispora</taxon>
    </lineage>
</organism>
<dbReference type="AlphaFoldDB" id="A0A9N8ZNJ6"/>
<accession>A0A9N8ZNJ6</accession>
<gene>
    <name evidence="1" type="ORF">ALEPTO_LOCUS3547</name>
</gene>
<sequence>MPANNNAVANTASKFRIFVQIKTSSALTYFQAPGPIFIWDPINMRFFKGVRTKMPPSLKLLRYNRPNWHN</sequence>
<dbReference type="EMBL" id="CAJVPS010000671">
    <property type="protein sequence ID" value="CAG8502312.1"/>
    <property type="molecule type" value="Genomic_DNA"/>
</dbReference>
<evidence type="ECO:0000313" key="1">
    <source>
        <dbReference type="EMBL" id="CAG8502312.1"/>
    </source>
</evidence>
<comment type="caution">
    <text evidence="1">The sequence shown here is derived from an EMBL/GenBank/DDBJ whole genome shotgun (WGS) entry which is preliminary data.</text>
</comment>
<proteinExistence type="predicted"/>
<reference evidence="1" key="1">
    <citation type="submission" date="2021-06" db="EMBL/GenBank/DDBJ databases">
        <authorList>
            <person name="Kallberg Y."/>
            <person name="Tangrot J."/>
            <person name="Rosling A."/>
        </authorList>
    </citation>
    <scope>NUCLEOTIDE SEQUENCE</scope>
    <source>
        <strain evidence="1">FL130A</strain>
    </source>
</reference>
<dbReference type="Proteomes" id="UP000789508">
    <property type="component" value="Unassembled WGS sequence"/>
</dbReference>
<name>A0A9N8ZNJ6_9GLOM</name>